<dbReference type="Pfam" id="PF09808">
    <property type="entry name" value="SNAPC1"/>
    <property type="match status" value="1"/>
</dbReference>
<dbReference type="AlphaFoldDB" id="A0A3Q3X5Z7"/>
<evidence type="ECO:0000313" key="3">
    <source>
        <dbReference type="Proteomes" id="UP000261620"/>
    </source>
</evidence>
<dbReference type="GO" id="GO:0042795">
    <property type="term" value="P:snRNA transcription by RNA polymerase II"/>
    <property type="evidence" value="ECO:0007669"/>
    <property type="project" value="TreeGrafter"/>
</dbReference>
<dbReference type="Ensembl" id="ENSMMOT00000017727.1">
    <property type="protein sequence ID" value="ENSMMOP00000017439.1"/>
    <property type="gene ID" value="ENSMMOG00000013251.1"/>
</dbReference>
<protein>
    <submittedName>
        <fullName evidence="2">Uncharacterized protein</fullName>
    </submittedName>
</protein>
<evidence type="ECO:0000256" key="1">
    <source>
        <dbReference type="SAM" id="Phobius"/>
    </source>
</evidence>
<keyword evidence="1" id="KW-1133">Transmembrane helix</keyword>
<keyword evidence="1" id="KW-0472">Membrane</keyword>
<dbReference type="Proteomes" id="UP000261620">
    <property type="component" value="Unplaced"/>
</dbReference>
<reference evidence="2" key="2">
    <citation type="submission" date="2025-09" db="UniProtKB">
        <authorList>
            <consortium name="Ensembl"/>
        </authorList>
    </citation>
    <scope>IDENTIFICATION</scope>
</reference>
<organism evidence="2 3">
    <name type="scientific">Mola mola</name>
    <name type="common">Ocean sunfish</name>
    <name type="synonym">Tetraodon mola</name>
    <dbReference type="NCBI Taxonomy" id="94237"/>
    <lineage>
        <taxon>Eukaryota</taxon>
        <taxon>Metazoa</taxon>
        <taxon>Chordata</taxon>
        <taxon>Craniata</taxon>
        <taxon>Vertebrata</taxon>
        <taxon>Euteleostomi</taxon>
        <taxon>Actinopterygii</taxon>
        <taxon>Neopterygii</taxon>
        <taxon>Teleostei</taxon>
        <taxon>Neoteleostei</taxon>
        <taxon>Acanthomorphata</taxon>
        <taxon>Eupercaria</taxon>
        <taxon>Tetraodontiformes</taxon>
        <taxon>Molidae</taxon>
        <taxon>Mola</taxon>
    </lineage>
</organism>
<dbReference type="STRING" id="94237.ENSMMOP00000017439"/>
<dbReference type="OMA" id="CEIHRAN"/>
<dbReference type="PANTHER" id="PTHR15131">
    <property type="entry name" value="SMALL NUCLEAR RNA ACTIVATING COMPLEX, POLYPEPTIDE 1"/>
    <property type="match status" value="1"/>
</dbReference>
<sequence>MDPYRKHVKSDCEELLSRFQRTKSVRFETFSQIWREMKFSDIFCGTVNRKKRTFSRLILNTACSFFLPPFSFQIRVGGLYLLYSLYRCQTAAPLVQIRLALKDWEDVQKFEKDAMDAQHLDVVYILRQLASRKAFHFTAMPTLVSRLRSADELSNVHELYKKMKTSVFASSEQAASSLNLVRKDPVPELRGAVMDFYKWQHRRSGAVDPLPVSCPQCSSRADLLASIKSKAYGQASEVCASCLYPLNTQQVDRNVNRTLMSSSLRPPGRGVTVRWRWTSPVTRRDPPTRLPRMSEDDQPVVFKRNLGIISEKVFFKRR</sequence>
<keyword evidence="1" id="KW-0812">Transmembrane</keyword>
<dbReference type="PANTHER" id="PTHR15131:SF3">
    <property type="entry name" value="SNRNA-ACTIVATING PROTEIN COMPLEX SUBUNIT 1"/>
    <property type="match status" value="1"/>
</dbReference>
<dbReference type="InterPro" id="IPR019188">
    <property type="entry name" value="SNAPC1"/>
</dbReference>
<accession>A0A3Q3X5Z7</accession>
<dbReference type="GO" id="GO:0043565">
    <property type="term" value="F:sequence-specific DNA binding"/>
    <property type="evidence" value="ECO:0007669"/>
    <property type="project" value="TreeGrafter"/>
</dbReference>
<proteinExistence type="predicted"/>
<feature type="transmembrane region" description="Helical" evidence="1">
    <location>
        <begin position="57"/>
        <end position="83"/>
    </location>
</feature>
<reference evidence="2" key="1">
    <citation type="submission" date="2025-08" db="UniProtKB">
        <authorList>
            <consortium name="Ensembl"/>
        </authorList>
    </citation>
    <scope>IDENTIFICATION</scope>
</reference>
<keyword evidence="3" id="KW-1185">Reference proteome</keyword>
<name>A0A3Q3X5Z7_MOLML</name>
<evidence type="ECO:0000313" key="2">
    <source>
        <dbReference type="Ensembl" id="ENSMMOP00000017439.1"/>
    </source>
</evidence>
<dbReference type="GO" id="GO:0042796">
    <property type="term" value="P:snRNA transcription by RNA polymerase III"/>
    <property type="evidence" value="ECO:0007669"/>
    <property type="project" value="TreeGrafter"/>
</dbReference>
<dbReference type="GO" id="GO:0019185">
    <property type="term" value="C:snRNA-activating protein complex"/>
    <property type="evidence" value="ECO:0007669"/>
    <property type="project" value="TreeGrafter"/>
</dbReference>